<dbReference type="InterPro" id="IPR000719">
    <property type="entry name" value="Prot_kinase_dom"/>
</dbReference>
<protein>
    <recommendedName>
        <fullName evidence="1">Protein kinase domain-containing protein</fullName>
    </recommendedName>
</protein>
<dbReference type="InterPro" id="IPR008271">
    <property type="entry name" value="Ser/Thr_kinase_AS"/>
</dbReference>
<dbReference type="AlphaFoldDB" id="A0A6C0KFT8"/>
<dbReference type="Gene3D" id="1.10.510.10">
    <property type="entry name" value="Transferase(Phosphotransferase) domain 1"/>
    <property type="match status" value="1"/>
</dbReference>
<dbReference type="GO" id="GO:0005524">
    <property type="term" value="F:ATP binding"/>
    <property type="evidence" value="ECO:0007669"/>
    <property type="project" value="InterPro"/>
</dbReference>
<dbReference type="Pfam" id="PF00069">
    <property type="entry name" value="Pkinase"/>
    <property type="match status" value="1"/>
</dbReference>
<proteinExistence type="predicted"/>
<accession>A0A6C0KFT8</accession>
<dbReference type="InterPro" id="IPR011009">
    <property type="entry name" value="Kinase-like_dom_sf"/>
</dbReference>
<feature type="domain" description="Protein kinase" evidence="1">
    <location>
        <begin position="17"/>
        <end position="357"/>
    </location>
</feature>
<dbReference type="PROSITE" id="PS00108">
    <property type="entry name" value="PROTEIN_KINASE_ST"/>
    <property type="match status" value="1"/>
</dbReference>
<sequence>MSDTSTLLYGGIKISNATKIKLLNQGTFGCVFRPNIGCDNKIGNTAFISKVQREKSVSNRESEISEKIKKIKHYNDYFAPILNTCKISLAKISDNEIKKCDFIKKKAPMFANKMRYVGNKTLMKYLESILEEKPSTKFFSKFFDCYLHLLTAIQLLIKQNIVHNDIKENNILFDEKRQSPILIDYGLSYDIDALSTTKYIESAFYVYGYDYAYWSFETAMISFIINKVGVNWNEKISADVIQQVIQDFIGENPIFQEIIDKNETKDFEHSLTNYMKSFHDKTYQETMDELLRYAPTYDTYSLAITFLYCIYDLKLHKHIEQFPHIAHMIHFYKSIILAMPNKRIDSIEAETQFNRIIYNFDDAIEKKRIGGNLLHGK</sequence>
<evidence type="ECO:0000313" key="2">
    <source>
        <dbReference type="EMBL" id="QHU16865.1"/>
    </source>
</evidence>
<name>A0A6C0KFT8_9ZZZZ</name>
<dbReference type="SUPFAM" id="SSF56112">
    <property type="entry name" value="Protein kinase-like (PK-like)"/>
    <property type="match status" value="1"/>
</dbReference>
<dbReference type="GO" id="GO:0004672">
    <property type="term" value="F:protein kinase activity"/>
    <property type="evidence" value="ECO:0007669"/>
    <property type="project" value="InterPro"/>
</dbReference>
<dbReference type="PROSITE" id="PS50011">
    <property type="entry name" value="PROTEIN_KINASE_DOM"/>
    <property type="match status" value="1"/>
</dbReference>
<dbReference type="EMBL" id="MN740891">
    <property type="protein sequence ID" value="QHU16865.1"/>
    <property type="molecule type" value="Genomic_DNA"/>
</dbReference>
<evidence type="ECO:0000259" key="1">
    <source>
        <dbReference type="PROSITE" id="PS50011"/>
    </source>
</evidence>
<organism evidence="2">
    <name type="scientific">viral metagenome</name>
    <dbReference type="NCBI Taxonomy" id="1070528"/>
    <lineage>
        <taxon>unclassified sequences</taxon>
        <taxon>metagenomes</taxon>
        <taxon>organismal metagenomes</taxon>
    </lineage>
</organism>
<reference evidence="2" key="1">
    <citation type="journal article" date="2020" name="Nature">
        <title>Giant virus diversity and host interactions through global metagenomics.</title>
        <authorList>
            <person name="Schulz F."/>
            <person name="Roux S."/>
            <person name="Paez-Espino D."/>
            <person name="Jungbluth S."/>
            <person name="Walsh D.A."/>
            <person name="Denef V.J."/>
            <person name="McMahon K.D."/>
            <person name="Konstantinidis K.T."/>
            <person name="Eloe-Fadrosh E.A."/>
            <person name="Kyrpides N.C."/>
            <person name="Woyke T."/>
        </authorList>
    </citation>
    <scope>NUCLEOTIDE SEQUENCE</scope>
    <source>
        <strain evidence="2">GVMAG-S-3300012000-53</strain>
    </source>
</reference>